<feature type="compositionally biased region" description="Polar residues" evidence="1">
    <location>
        <begin position="1"/>
        <end position="17"/>
    </location>
</feature>
<dbReference type="Pfam" id="PF13470">
    <property type="entry name" value="PIN_3"/>
    <property type="match status" value="1"/>
</dbReference>
<protein>
    <recommendedName>
        <fullName evidence="2">N-acetyltransferase domain-containing protein</fullName>
    </recommendedName>
</protein>
<dbReference type="Pfam" id="PF00583">
    <property type="entry name" value="Acetyltransf_1"/>
    <property type="match status" value="1"/>
</dbReference>
<dbReference type="GO" id="GO:0016747">
    <property type="term" value="F:acyltransferase activity, transferring groups other than amino-acyl groups"/>
    <property type="evidence" value="ECO:0007669"/>
    <property type="project" value="InterPro"/>
</dbReference>
<accession>A0A328CDD0</accession>
<dbReference type="EMBL" id="QHKO01000001">
    <property type="protein sequence ID" value="RAL25381.1"/>
    <property type="molecule type" value="Genomic_DNA"/>
</dbReference>
<dbReference type="AlphaFoldDB" id="A0A328CDD0"/>
<dbReference type="CDD" id="cd04301">
    <property type="entry name" value="NAT_SF"/>
    <property type="match status" value="1"/>
</dbReference>
<dbReference type="Proteomes" id="UP000249169">
    <property type="component" value="Unassembled WGS sequence"/>
</dbReference>
<feature type="region of interest" description="Disordered" evidence="1">
    <location>
        <begin position="1"/>
        <end position="23"/>
    </location>
</feature>
<reference evidence="3 4" key="1">
    <citation type="submission" date="2018-05" db="EMBL/GenBank/DDBJ databases">
        <title>Lujinxingia marina gen. nov. sp. nov., a new facultative anaerobic member of the class Deltaproteobacteria, and proposal of Lujinxingaceae fam. nov.</title>
        <authorList>
            <person name="Li C.-M."/>
        </authorList>
    </citation>
    <scope>NUCLEOTIDE SEQUENCE [LARGE SCALE GENOMIC DNA]</scope>
    <source>
        <strain evidence="3 4">B210</strain>
    </source>
</reference>
<proteinExistence type="predicted"/>
<dbReference type="PROSITE" id="PS51186">
    <property type="entry name" value="GNAT"/>
    <property type="match status" value="1"/>
</dbReference>
<dbReference type="InterPro" id="IPR002716">
    <property type="entry name" value="PIN_dom"/>
</dbReference>
<gene>
    <name evidence="3" type="ORF">DL240_04000</name>
</gene>
<evidence type="ECO:0000313" key="4">
    <source>
        <dbReference type="Proteomes" id="UP000249169"/>
    </source>
</evidence>
<evidence type="ECO:0000313" key="3">
    <source>
        <dbReference type="EMBL" id="RAL25381.1"/>
    </source>
</evidence>
<name>A0A328CDD0_9DELT</name>
<evidence type="ECO:0000259" key="2">
    <source>
        <dbReference type="PROSITE" id="PS51186"/>
    </source>
</evidence>
<dbReference type="InterPro" id="IPR016181">
    <property type="entry name" value="Acyl_CoA_acyltransferase"/>
</dbReference>
<dbReference type="SUPFAM" id="SSF55729">
    <property type="entry name" value="Acyl-CoA N-acyltransferases (Nat)"/>
    <property type="match status" value="1"/>
</dbReference>
<dbReference type="InterPro" id="IPR000182">
    <property type="entry name" value="GNAT_dom"/>
</dbReference>
<feature type="domain" description="N-acetyltransferase" evidence="2">
    <location>
        <begin position="18"/>
        <end position="150"/>
    </location>
</feature>
<comment type="caution">
    <text evidence="3">The sequence shown here is derived from an EMBL/GenBank/DDBJ whole genome shotgun (WGS) entry which is preliminary data.</text>
</comment>
<dbReference type="Gene3D" id="3.40.630.30">
    <property type="match status" value="1"/>
</dbReference>
<organism evidence="3 4">
    <name type="scientific">Lujinxingia litoralis</name>
    <dbReference type="NCBI Taxonomy" id="2211119"/>
    <lineage>
        <taxon>Bacteria</taxon>
        <taxon>Deltaproteobacteria</taxon>
        <taxon>Bradymonadales</taxon>
        <taxon>Lujinxingiaceae</taxon>
        <taxon>Lujinxingia</taxon>
    </lineage>
</organism>
<sequence length="702" mass="80045">MQMTDNTTVLSSENPTTIEIPPNSQPLTAVKRLWRMNSATLGFFPDGAFNEYAKRGQILGVVLKEKCVGYLLYAKSREYARITHLCVHPDNRGQGIPEILFKALKQRVEHLESVRLTCRKDFDSANNLWRRLGLTIVGEKPARAEGKTLQIWKRELAGLPLLNYLDEMSGRDKQRVVIDANIFIALAKEQISDCDAREMMDAIALDADWLSELITLHITPEIRREISRQNDIGTQRNRKLALRRFVECNGDATLFESAKHKIRSLYPNKINKRDESDINHIAYSVAGNADYFVTNDAGILKQQKKVDKLFGLAILTPAELVTIIHEAEHRHYYHPARLAGTMTKIRRVNVSNIQETQERFLSYTQGERSSDFRQKLDKVLLSPDKNTAHIVTDRSTPLALWTECISGTRLDVPILRVSRGSLKTTLAFHLVWHLTRTAVENGATVLTVTDDYLDPELTQALLRYDFFRHESCWKRIIVHGIHSPDELIRKIEAHHDTPPFNAKSLLTAKTPDATAKLEKAIWPAKVINSSIASYIVAIKPWWAMQLFDKQLAESDLFGAKPELMLNGENVYYRSAHPQILSAPSRILWYITSDPKKPDTKSIRACSQIVEIKRGSASDLYKKFKHLGVYTWEDVKNIANGDPQAKITAFRFTLTELFEQPVPWNDFQSILLQTKGKPHTLQCPVNISESAFLKIYRRGMVIQ</sequence>
<keyword evidence="4" id="KW-1185">Reference proteome</keyword>
<evidence type="ECO:0000256" key="1">
    <source>
        <dbReference type="SAM" id="MobiDB-lite"/>
    </source>
</evidence>